<feature type="transmembrane region" description="Helical" evidence="1">
    <location>
        <begin position="141"/>
        <end position="158"/>
    </location>
</feature>
<dbReference type="Pfam" id="PF04403">
    <property type="entry name" value="PqiA"/>
    <property type="match status" value="1"/>
</dbReference>
<keyword evidence="3" id="KW-1185">Reference proteome</keyword>
<sequence>MAGSVSSPILPPLDRALLPPLLAGAAMLWVAGVTLPILQVTKLFLWEDEIVIWRATFQVFEEGAAVLGVILLLFTLVLPVMKLVSTCYALAALARARTAQAARGLAWIERFGKWSMLDVFVIAVAVFAAKSGWQAEATVRPGLYCFAGFALLSSGLALRVKQLAHRAAVIESP</sequence>
<comment type="caution">
    <text evidence="2">The sequence shown here is derived from an EMBL/GenBank/DDBJ whole genome shotgun (WGS) entry which is preliminary data.</text>
</comment>
<dbReference type="Proteomes" id="UP000672602">
    <property type="component" value="Unassembled WGS sequence"/>
</dbReference>
<dbReference type="InterPro" id="IPR007498">
    <property type="entry name" value="PqiA-like"/>
</dbReference>
<feature type="transmembrane region" description="Helical" evidence="1">
    <location>
        <begin position="111"/>
        <end position="129"/>
    </location>
</feature>
<dbReference type="EMBL" id="JAGMWN010000013">
    <property type="protein sequence ID" value="MBP5858979.1"/>
    <property type="molecule type" value="Genomic_DNA"/>
</dbReference>
<feature type="transmembrane region" description="Helical" evidence="1">
    <location>
        <begin position="65"/>
        <end position="91"/>
    </location>
</feature>
<feature type="transmembrane region" description="Helical" evidence="1">
    <location>
        <begin position="21"/>
        <end position="45"/>
    </location>
</feature>
<evidence type="ECO:0000313" key="3">
    <source>
        <dbReference type="Proteomes" id="UP000672602"/>
    </source>
</evidence>
<dbReference type="RefSeq" id="WP_210683565.1">
    <property type="nucleotide sequence ID" value="NZ_JAGMWN010000013.1"/>
</dbReference>
<dbReference type="AlphaFoldDB" id="A0A8J7V5I5"/>
<keyword evidence="1" id="KW-1133">Transmembrane helix</keyword>
<proteinExistence type="predicted"/>
<name>A0A8J7V5I5_9PROT</name>
<protein>
    <submittedName>
        <fullName evidence="2">Paraquat-inducible protein A</fullName>
    </submittedName>
</protein>
<accession>A0A8J7V5I5</accession>
<gene>
    <name evidence="2" type="ORF">KAJ83_18310</name>
</gene>
<reference evidence="2" key="1">
    <citation type="submission" date="2021-04" db="EMBL/GenBank/DDBJ databases">
        <authorList>
            <person name="Zhang D.-C."/>
        </authorList>
    </citation>
    <scope>NUCLEOTIDE SEQUENCE</scope>
    <source>
        <strain evidence="2">CGMCC 1.15697</strain>
    </source>
</reference>
<evidence type="ECO:0000256" key="1">
    <source>
        <dbReference type="SAM" id="Phobius"/>
    </source>
</evidence>
<keyword evidence="1" id="KW-0472">Membrane</keyword>
<keyword evidence="1" id="KW-0812">Transmembrane</keyword>
<organism evidence="2 3">
    <name type="scientific">Marivibrio halodurans</name>
    <dbReference type="NCBI Taxonomy" id="2039722"/>
    <lineage>
        <taxon>Bacteria</taxon>
        <taxon>Pseudomonadati</taxon>
        <taxon>Pseudomonadota</taxon>
        <taxon>Alphaproteobacteria</taxon>
        <taxon>Rhodospirillales</taxon>
        <taxon>Rhodospirillaceae</taxon>
        <taxon>Marivibrio</taxon>
    </lineage>
</organism>
<evidence type="ECO:0000313" key="2">
    <source>
        <dbReference type="EMBL" id="MBP5858979.1"/>
    </source>
</evidence>